<evidence type="ECO:0000313" key="2">
    <source>
        <dbReference type="EMBL" id="CAE4657754.1"/>
    </source>
</evidence>
<dbReference type="EMBL" id="HBNR01080750">
    <property type="protein sequence ID" value="CAE4657754.1"/>
    <property type="molecule type" value="Transcribed_RNA"/>
</dbReference>
<reference evidence="2" key="1">
    <citation type="submission" date="2021-01" db="EMBL/GenBank/DDBJ databases">
        <authorList>
            <person name="Corre E."/>
            <person name="Pelletier E."/>
            <person name="Niang G."/>
            <person name="Scheremetjew M."/>
            <person name="Finn R."/>
            <person name="Kale V."/>
            <person name="Holt S."/>
            <person name="Cochrane G."/>
            <person name="Meng A."/>
            <person name="Brown T."/>
            <person name="Cohen L."/>
        </authorList>
    </citation>
    <scope>NUCLEOTIDE SEQUENCE</scope>
    <source>
        <strain evidence="2">CCMP3105</strain>
    </source>
</reference>
<evidence type="ECO:0000256" key="1">
    <source>
        <dbReference type="SAM" id="Phobius"/>
    </source>
</evidence>
<proteinExistence type="predicted"/>
<sequence length="171" mass="19206">MQKCVLPEDAFVTVSGWVVVQMAFALLNLCFAPYFQYRVWEKICEESNSEELLQDPEVTVVSVTKEKVQESFKQVFLHDFGVCFYFLALGASFLWSGEGYRWVTAHPESCNPGGGLSFSANVGYAFAIVAVLYTIAWYCCGICARATEIRSGYQEVEQAEQEEQEETKGSP</sequence>
<keyword evidence="1" id="KW-1133">Transmembrane helix</keyword>
<dbReference type="AlphaFoldDB" id="A0A7S4SZ32"/>
<feature type="transmembrane region" description="Helical" evidence="1">
    <location>
        <begin position="75"/>
        <end position="95"/>
    </location>
</feature>
<feature type="transmembrane region" description="Helical" evidence="1">
    <location>
        <begin position="122"/>
        <end position="144"/>
    </location>
</feature>
<keyword evidence="1" id="KW-0472">Membrane</keyword>
<gene>
    <name evidence="2" type="ORF">AMON00008_LOCUS57701</name>
</gene>
<protein>
    <submittedName>
        <fullName evidence="2">Uncharacterized protein</fullName>
    </submittedName>
</protein>
<feature type="transmembrane region" description="Helical" evidence="1">
    <location>
        <begin position="16"/>
        <end position="35"/>
    </location>
</feature>
<keyword evidence="1" id="KW-0812">Transmembrane</keyword>
<organism evidence="2">
    <name type="scientific">Alexandrium monilatum</name>
    <dbReference type="NCBI Taxonomy" id="311494"/>
    <lineage>
        <taxon>Eukaryota</taxon>
        <taxon>Sar</taxon>
        <taxon>Alveolata</taxon>
        <taxon>Dinophyceae</taxon>
        <taxon>Gonyaulacales</taxon>
        <taxon>Pyrocystaceae</taxon>
        <taxon>Alexandrium</taxon>
    </lineage>
</organism>
<name>A0A7S4SZ32_9DINO</name>
<accession>A0A7S4SZ32</accession>